<dbReference type="GO" id="GO:0004222">
    <property type="term" value="F:metalloendopeptidase activity"/>
    <property type="evidence" value="ECO:0007669"/>
    <property type="project" value="InterPro"/>
</dbReference>
<dbReference type="Gene3D" id="3.30.2010.10">
    <property type="entry name" value="Metalloproteases ('zincins'), catalytic domain"/>
    <property type="match status" value="1"/>
</dbReference>
<dbReference type="Proteomes" id="UP000594749">
    <property type="component" value="Chromosome"/>
</dbReference>
<keyword evidence="3 6" id="KW-0378">Hydrolase</keyword>
<proteinExistence type="inferred from homology"/>
<keyword evidence="10" id="KW-1185">Reference proteome</keyword>
<evidence type="ECO:0000256" key="3">
    <source>
        <dbReference type="ARBA" id="ARBA00022801"/>
    </source>
</evidence>
<evidence type="ECO:0000313" key="9">
    <source>
        <dbReference type="EMBL" id="QOQ87998.1"/>
    </source>
</evidence>
<keyword evidence="4 6" id="KW-0862">Zinc</keyword>
<feature type="chain" id="PRO_5029485097" evidence="7">
    <location>
        <begin position="26"/>
        <end position="265"/>
    </location>
</feature>
<dbReference type="InterPro" id="IPR051156">
    <property type="entry name" value="Mito/Outer_Membr_Metalloprot"/>
</dbReference>
<protein>
    <submittedName>
        <fullName evidence="9">M48 family metallopeptidase</fullName>
    </submittedName>
</protein>
<evidence type="ECO:0000256" key="1">
    <source>
        <dbReference type="ARBA" id="ARBA00022670"/>
    </source>
</evidence>
<evidence type="ECO:0000256" key="6">
    <source>
        <dbReference type="RuleBase" id="RU003983"/>
    </source>
</evidence>
<evidence type="ECO:0000256" key="7">
    <source>
        <dbReference type="SAM" id="SignalP"/>
    </source>
</evidence>
<keyword evidence="7" id="KW-0732">Signal</keyword>
<accession>A0A7M1LHF9</accession>
<name>A0A7M1LHF9_9BACT</name>
<gene>
    <name evidence="9" type="ORF">IMC76_04165</name>
</gene>
<dbReference type="OrthoDB" id="9810445at2"/>
<dbReference type="CDD" id="cd07331">
    <property type="entry name" value="M48C_Oma1_like"/>
    <property type="match status" value="1"/>
</dbReference>
<dbReference type="PROSITE" id="PS51257">
    <property type="entry name" value="PROKAR_LIPOPROTEIN"/>
    <property type="match status" value="1"/>
</dbReference>
<dbReference type="RefSeq" id="WP_025801984.1">
    <property type="nucleotide sequence ID" value="NZ_CP053842.1"/>
</dbReference>
<feature type="domain" description="Peptidase M48" evidence="8">
    <location>
        <begin position="67"/>
        <end position="251"/>
    </location>
</feature>
<evidence type="ECO:0000256" key="5">
    <source>
        <dbReference type="ARBA" id="ARBA00023049"/>
    </source>
</evidence>
<keyword evidence="2" id="KW-0479">Metal-binding</keyword>
<evidence type="ECO:0000259" key="8">
    <source>
        <dbReference type="Pfam" id="PF01435"/>
    </source>
</evidence>
<organism evidence="9 10">
    <name type="scientific">Campylobacter corcagiensis</name>
    <dbReference type="NCBI Taxonomy" id="1448857"/>
    <lineage>
        <taxon>Bacteria</taxon>
        <taxon>Pseudomonadati</taxon>
        <taxon>Campylobacterota</taxon>
        <taxon>Epsilonproteobacteria</taxon>
        <taxon>Campylobacterales</taxon>
        <taxon>Campylobacteraceae</taxon>
        <taxon>Campylobacter</taxon>
    </lineage>
</organism>
<dbReference type="EMBL" id="CP063078">
    <property type="protein sequence ID" value="QOQ87998.1"/>
    <property type="molecule type" value="Genomic_DNA"/>
</dbReference>
<dbReference type="GO" id="GO:0046872">
    <property type="term" value="F:metal ion binding"/>
    <property type="evidence" value="ECO:0007669"/>
    <property type="project" value="UniProtKB-KW"/>
</dbReference>
<dbReference type="PANTHER" id="PTHR22726">
    <property type="entry name" value="METALLOENDOPEPTIDASE OMA1"/>
    <property type="match status" value="1"/>
</dbReference>
<keyword evidence="1 6" id="KW-0645">Protease</keyword>
<reference evidence="9 10" key="1">
    <citation type="submission" date="2020-10" db="EMBL/GenBank/DDBJ databases">
        <title>Campylobacter and Helicobacter PacBio genomes.</title>
        <authorList>
            <person name="Lane C."/>
        </authorList>
    </citation>
    <scope>NUCLEOTIDE SEQUENCE [LARGE SCALE GENOMIC DNA]</scope>
    <source>
        <strain evidence="9 10">2016D-0077</strain>
    </source>
</reference>
<comment type="cofactor">
    <cofactor evidence="6">
        <name>Zn(2+)</name>
        <dbReference type="ChEBI" id="CHEBI:29105"/>
    </cofactor>
    <text evidence="6">Binds 1 zinc ion per subunit.</text>
</comment>
<keyword evidence="5 6" id="KW-0482">Metalloprotease</keyword>
<feature type="signal peptide" evidence="7">
    <location>
        <begin position="1"/>
        <end position="25"/>
    </location>
</feature>
<dbReference type="InterPro" id="IPR001915">
    <property type="entry name" value="Peptidase_M48"/>
</dbReference>
<evidence type="ECO:0000313" key="10">
    <source>
        <dbReference type="Proteomes" id="UP000594749"/>
    </source>
</evidence>
<dbReference type="AlphaFoldDB" id="A0A7M1LHF9"/>
<dbReference type="GO" id="GO:0051603">
    <property type="term" value="P:proteolysis involved in protein catabolic process"/>
    <property type="evidence" value="ECO:0007669"/>
    <property type="project" value="TreeGrafter"/>
</dbReference>
<evidence type="ECO:0000256" key="4">
    <source>
        <dbReference type="ARBA" id="ARBA00022833"/>
    </source>
</evidence>
<comment type="similarity">
    <text evidence="6">Belongs to the peptidase M48 family.</text>
</comment>
<dbReference type="Pfam" id="PF01435">
    <property type="entry name" value="Peptidase_M48"/>
    <property type="match status" value="1"/>
</dbReference>
<dbReference type="GO" id="GO:0016020">
    <property type="term" value="C:membrane"/>
    <property type="evidence" value="ECO:0007669"/>
    <property type="project" value="TreeGrafter"/>
</dbReference>
<sequence>MKKFIYAVVIALVITGCASTTNSGAVGVNRSQMMLVSAAEMDKGAAMAYTKILRESSAKKALNVDPVQTKRVQKIAKNLINHVDVFRSDARNWNWQINVIKSDEANAWCMPGGRMAVYTGIINKLKLTDAELAAIVGHEMSHALREHSREKASRDQLKNVGIFAVGIATGSNEIANLANMAATYAILLPFSREQETEADNIGTELMARAGYNPNSAINVWKKMSALNSKQPLEFMSTHPSHSSRIANLTKIAQKLNPIYLAAKKN</sequence>
<evidence type="ECO:0000256" key="2">
    <source>
        <dbReference type="ARBA" id="ARBA00022723"/>
    </source>
</evidence>
<dbReference type="PANTHER" id="PTHR22726:SF1">
    <property type="entry name" value="METALLOENDOPEPTIDASE OMA1, MITOCHONDRIAL"/>
    <property type="match status" value="1"/>
</dbReference>